<reference evidence="2" key="2">
    <citation type="submission" date="2021-10" db="EMBL/GenBank/DDBJ databases">
        <title>Phylogenomics reveals ancestral predisposition of the termite-cultivated fungus Termitomyces towards a domesticated lifestyle.</title>
        <authorList>
            <person name="Auxier B."/>
            <person name="Grum-Grzhimaylo A."/>
            <person name="Cardenas M.E."/>
            <person name="Lodge J.D."/>
            <person name="Laessoe T."/>
            <person name="Pedersen O."/>
            <person name="Smith M.E."/>
            <person name="Kuyper T.W."/>
            <person name="Franco-Molano E.A."/>
            <person name="Baroni T.J."/>
            <person name="Aanen D.K."/>
        </authorList>
    </citation>
    <scope>NUCLEOTIDE SEQUENCE</scope>
    <source>
        <strain evidence="2">AP01</strain>
        <tissue evidence="2">Mycelium</tissue>
    </source>
</reference>
<reference evidence="2" key="1">
    <citation type="submission" date="2020-07" db="EMBL/GenBank/DDBJ databases">
        <authorList>
            <person name="Nieuwenhuis M."/>
            <person name="Van De Peppel L.J.J."/>
        </authorList>
    </citation>
    <scope>NUCLEOTIDE SEQUENCE</scope>
    <source>
        <strain evidence="2">AP01</strain>
        <tissue evidence="2">Mycelium</tissue>
    </source>
</reference>
<evidence type="ECO:0000256" key="1">
    <source>
        <dbReference type="SAM" id="MobiDB-lite"/>
    </source>
</evidence>
<comment type="caution">
    <text evidence="2">The sequence shown here is derived from an EMBL/GenBank/DDBJ whole genome shotgun (WGS) entry which is preliminary data.</text>
</comment>
<keyword evidence="3" id="KW-1185">Reference proteome</keyword>
<dbReference type="Proteomes" id="UP000775547">
    <property type="component" value="Unassembled WGS sequence"/>
</dbReference>
<feature type="compositionally biased region" description="Low complexity" evidence="1">
    <location>
        <begin position="155"/>
        <end position="170"/>
    </location>
</feature>
<feature type="compositionally biased region" description="Low complexity" evidence="1">
    <location>
        <begin position="229"/>
        <end position="269"/>
    </location>
</feature>
<feature type="compositionally biased region" description="Polar residues" evidence="1">
    <location>
        <begin position="179"/>
        <end position="189"/>
    </location>
</feature>
<accession>A0A9P7G265</accession>
<gene>
    <name evidence="2" type="ORF">DXG03_002607</name>
</gene>
<name>A0A9P7G265_9AGAR</name>
<feature type="compositionally biased region" description="Low complexity" evidence="1">
    <location>
        <begin position="276"/>
        <end position="300"/>
    </location>
</feature>
<dbReference type="AlphaFoldDB" id="A0A9P7G265"/>
<proteinExistence type="predicted"/>
<evidence type="ECO:0000313" key="3">
    <source>
        <dbReference type="Proteomes" id="UP000775547"/>
    </source>
</evidence>
<dbReference type="OrthoDB" id="3217643at2759"/>
<organism evidence="2 3">
    <name type="scientific">Asterophora parasitica</name>
    <dbReference type="NCBI Taxonomy" id="117018"/>
    <lineage>
        <taxon>Eukaryota</taxon>
        <taxon>Fungi</taxon>
        <taxon>Dikarya</taxon>
        <taxon>Basidiomycota</taxon>
        <taxon>Agaricomycotina</taxon>
        <taxon>Agaricomycetes</taxon>
        <taxon>Agaricomycetidae</taxon>
        <taxon>Agaricales</taxon>
        <taxon>Tricholomatineae</taxon>
        <taxon>Lyophyllaceae</taxon>
        <taxon>Asterophora</taxon>
    </lineage>
</organism>
<evidence type="ECO:0000313" key="2">
    <source>
        <dbReference type="EMBL" id="KAG5642534.1"/>
    </source>
</evidence>
<dbReference type="EMBL" id="JABCKV010000178">
    <property type="protein sequence ID" value="KAG5642534.1"/>
    <property type="molecule type" value="Genomic_DNA"/>
</dbReference>
<protein>
    <submittedName>
        <fullName evidence="2">Uncharacterized protein</fullName>
    </submittedName>
</protein>
<sequence length="384" mass="40437">MCFVHGSIDQVVAVCPMCTVFPHPRCPHQREVCRNRTLHPRIDVSYLKNAEVDSFNGCGYCKWARTNPPPKHAGFHNPGWPGCCRPPTLADHKLIHAADWRSISIIHHVPIPPDIRAALDSLRSSPVPRNNPTSHSRSPSISPRAAKQPRTQRNTTNSHSPSSSVPTPSTLDQHRRQSPHGSLHSSPKRNNLDLERRTSGSGPRGGPAVTPAAPSVSTTKVVVAAINQSSPVRSGGGTSRRSSVSNTNTNTPVKAAPAPRAPSSPFTTPRTKDPPSTTSAPSSSSSSSSNSGSGSLTDSTITSDGGFTDYLSDESEAELQRQAEARAALLAQNQAEELEFRAARLQLAHVDLWPPRVWIGGAAVGAGVVGGGGGGGAVGKAGAR</sequence>
<feature type="compositionally biased region" description="Polar residues" evidence="1">
    <location>
        <begin position="122"/>
        <end position="141"/>
    </location>
</feature>
<feature type="region of interest" description="Disordered" evidence="1">
    <location>
        <begin position="122"/>
        <end position="310"/>
    </location>
</feature>